<protein>
    <recommendedName>
        <fullName evidence="6">Cytochrome c biogenesis protein CcsB</fullName>
    </recommendedName>
</protein>
<evidence type="ECO:0000259" key="8">
    <source>
        <dbReference type="Pfam" id="PF05140"/>
    </source>
</evidence>
<dbReference type="PANTHER" id="PTHR31566">
    <property type="entry name" value="CYTOCHROME C BIOGENESIS PROTEIN CCS1, CHLOROPLASTIC"/>
    <property type="match status" value="1"/>
</dbReference>
<keyword evidence="9" id="KW-0934">Plastid</keyword>
<keyword evidence="2 6" id="KW-0812">Transmembrane</keyword>
<evidence type="ECO:0000256" key="5">
    <source>
        <dbReference type="ARBA" id="ARBA00023136"/>
    </source>
</evidence>
<sequence length="439" mass="50642">MIKTRLYWIIIKKLCNLNFSIGLLLCIAVFSMFGTFIEQDQPIAYYQANYPLQPAKFTFLNWQIIDYLGINHVYSNRIFFGPSGCVFLYSNSLYFHNPVTLVKVLQAVEVFFMRVNFYKKKDHYSHSQYISLINWISLLILKKYHVFHKGKAVYGYKGLLGRISPIFVHFSLILTLVGPLLGTSTGFSLQEVVPSGEFFHFQNFITAGNFSKTLERIIIKADDFFVTYNEDRSIEQFFAKLFLFNDDYEKILDQIVSVNHPIKYRGLTIYQTDWQINALRICLGPNRIIEKTLQSSSVRDTKQGIWLCQLSLGREQKVVIVISTFDGFLSIYDDRGNLIIKTRYGQWNVVHGVPLLVKEVMFSTGLQIKVDPGIPVVYTGFGILMFNVVLSYISYSQIWVSINSCDLHVGGQTNRAYLLFEDELEQILSKYILLSGTID</sequence>
<keyword evidence="4 6" id="KW-1133">Transmembrane helix</keyword>
<geneLocation type="plastid" evidence="9"/>
<reference evidence="9" key="1">
    <citation type="journal article" date="2018" name="Genome Biol. Evol.">
        <title>Mitochondrial and Plastid Genomes from Coralline Red Algae Provide Insights into the Incongruent Evolutionary Histories of Organelles.</title>
        <authorList>
            <person name="Lee J."/>
            <person name="Song H.J."/>
            <person name="In Park S."/>
            <person name="Lee Y.M."/>
            <person name="Jeong S.Y."/>
            <person name="Oh Cho T."/>
            <person name="Kim J.H."/>
            <person name="Choi H.G."/>
            <person name="Choi C.G."/>
            <person name="Nelson W.A."/>
            <person name="Fredericq S."/>
            <person name="Bhattacharya D."/>
            <person name="Su Yoon H."/>
        </authorList>
    </citation>
    <scope>NUCLEOTIDE SEQUENCE</scope>
</reference>
<keyword evidence="6" id="KW-0793">Thylakoid</keyword>
<dbReference type="GO" id="GO:0017004">
    <property type="term" value="P:cytochrome complex assembly"/>
    <property type="evidence" value="ECO:0007669"/>
    <property type="project" value="UniProtKB-UniRule"/>
</dbReference>
<dbReference type="Pfam" id="PF05140">
    <property type="entry name" value="ResB"/>
    <property type="match status" value="2"/>
</dbReference>
<dbReference type="PANTHER" id="PTHR31566:SF0">
    <property type="entry name" value="CYTOCHROME C BIOGENESIS PROTEIN CCS1, CHLOROPLASTIC"/>
    <property type="match status" value="1"/>
</dbReference>
<organism evidence="9">
    <name type="scientific">Neogoniolithon spectabile</name>
    <dbReference type="NCBI Taxonomy" id="231755"/>
    <lineage>
        <taxon>Eukaryota</taxon>
        <taxon>Rhodophyta</taxon>
        <taxon>Florideophyceae</taxon>
        <taxon>Corallinophycidae</taxon>
        <taxon>Corallinales</taxon>
        <taxon>Spongitidaceae</taxon>
        <taxon>Neogoniolithoideae</taxon>
        <taxon>Neogoniolithon</taxon>
    </lineage>
</organism>
<keyword evidence="5 6" id="KW-0472">Membrane</keyword>
<feature type="domain" description="ResB-like" evidence="8">
    <location>
        <begin position="18"/>
        <end position="278"/>
    </location>
</feature>
<evidence type="ECO:0000256" key="4">
    <source>
        <dbReference type="ARBA" id="ARBA00022989"/>
    </source>
</evidence>
<evidence type="ECO:0000256" key="6">
    <source>
        <dbReference type="HAMAP-Rule" id="MF_01392"/>
    </source>
</evidence>
<keyword evidence="3 6" id="KW-0201">Cytochrome c-type biogenesis</keyword>
<dbReference type="GeneID" id="38463708"/>
<dbReference type="EMBL" id="MH281628">
    <property type="protein sequence ID" value="AYR06142.1"/>
    <property type="molecule type" value="Genomic_DNA"/>
</dbReference>
<evidence type="ECO:0000256" key="1">
    <source>
        <dbReference type="ARBA" id="ARBA00004141"/>
    </source>
</evidence>
<evidence type="ECO:0000313" key="9">
    <source>
        <dbReference type="EMBL" id="AYR06142.1"/>
    </source>
</evidence>
<gene>
    <name evidence="6 9" type="primary">ccs1</name>
    <name evidence="6" type="synonym">ccsB</name>
</gene>
<comment type="subunit">
    <text evidence="6">May interact with CcsA.</text>
</comment>
<evidence type="ECO:0000256" key="3">
    <source>
        <dbReference type="ARBA" id="ARBA00022748"/>
    </source>
</evidence>
<evidence type="ECO:0000256" key="2">
    <source>
        <dbReference type="ARBA" id="ARBA00022692"/>
    </source>
</evidence>
<comment type="subcellular location">
    <subcellularLocation>
        <location evidence="6">Cellular thylakoid membrane</location>
        <topology evidence="6">Multi-pass membrane protein</topology>
    </subcellularLocation>
    <subcellularLocation>
        <location evidence="1">Membrane</location>
        <topology evidence="1">Multi-pass membrane protein</topology>
    </subcellularLocation>
</comment>
<accession>A0A3G3MH65</accession>
<proteinExistence type="inferred from homology"/>
<dbReference type="AlphaFoldDB" id="A0A3G3MH65"/>
<dbReference type="GO" id="GO:0042651">
    <property type="term" value="C:thylakoid membrane"/>
    <property type="evidence" value="ECO:0007669"/>
    <property type="project" value="UniProtKB-UniRule"/>
</dbReference>
<name>A0A3G3MH65_9FLOR</name>
<comment type="similarity">
    <text evidence="6">Belongs to the Ccs1/CcsB family.</text>
</comment>
<evidence type="ECO:0000256" key="7">
    <source>
        <dbReference type="SAM" id="Phobius"/>
    </source>
</evidence>
<comment type="function">
    <text evidence="6">Required during biogenesis of c-type cytochromes (cytochrome c6 and cytochrome f) at the step of heme attachment.</text>
</comment>
<feature type="transmembrane region" description="Helical" evidence="7">
    <location>
        <begin position="21"/>
        <end position="37"/>
    </location>
</feature>
<feature type="domain" description="ResB-like" evidence="8">
    <location>
        <begin position="359"/>
        <end position="425"/>
    </location>
</feature>
<dbReference type="HAMAP" id="MF_01392">
    <property type="entry name" value="CytC_Ccs1"/>
    <property type="match status" value="1"/>
</dbReference>
<dbReference type="InterPro" id="IPR007816">
    <property type="entry name" value="ResB-like_domain"/>
</dbReference>
<dbReference type="RefSeq" id="YP_009541933.1">
    <property type="nucleotide sequence ID" value="NC_039978.1"/>
</dbReference>
<dbReference type="InterPro" id="IPR023494">
    <property type="entry name" value="Cyt_c_bgen_Ccs1/CcsB/ResB"/>
</dbReference>